<name>W6A9S6_9MOLU</name>
<dbReference type="EMBL" id="CP006934">
    <property type="protein sequence ID" value="AHI53721.1"/>
    <property type="molecule type" value="Genomic_DNA"/>
</dbReference>
<dbReference type="Proteomes" id="UP000019265">
    <property type="component" value="Chromosome"/>
</dbReference>
<dbReference type="HOGENOM" id="CLU_1617998_0_0_14"/>
<accession>W6A9S6</accession>
<gene>
    <name evidence="1" type="ORF">SSABA_v1c03090</name>
</gene>
<keyword evidence="2" id="KW-1185">Reference proteome</keyword>
<dbReference type="KEGG" id="ssab:SSABA_v1c03090"/>
<sequence>MSNKIIQINKNQIEKISFFKDPWYLFSVFSKNEIIIKFLHWDLESGISQLIEMCKKNLQTLEIMMSLEFQHFIIKEFSVLQLDQAYLKMKEKIFFDEKKNFTKIFTIESPFWIDAVVNLLKIKPIIFKEKKFILEINQVANLDVINFWTKIKTSAIKKNIENKK</sequence>
<dbReference type="STRING" id="1276257.SSABA_v1c03090"/>
<evidence type="ECO:0000313" key="2">
    <source>
        <dbReference type="Proteomes" id="UP000019265"/>
    </source>
</evidence>
<dbReference type="AlphaFoldDB" id="W6A9S6"/>
<dbReference type="RefSeq" id="WP_025250857.1">
    <property type="nucleotide sequence ID" value="NZ_CP006934.1"/>
</dbReference>
<reference evidence="1 2" key="1">
    <citation type="journal article" date="2014" name="Genome Biol. Evol.">
        <title>Molecular evolution of the substrate utilization strategies and putative virulence factors in mosquito-associated Spiroplasma species.</title>
        <authorList>
            <person name="Chang T.H."/>
            <person name="Lo W.S."/>
            <person name="Ku C."/>
            <person name="Chen L.L."/>
            <person name="Kuo C.H."/>
        </authorList>
    </citation>
    <scope>NUCLEOTIDE SEQUENCE [LARGE SCALE GENOMIC DNA]</scope>
    <source>
        <strain evidence="1">Ar-1343</strain>
    </source>
</reference>
<proteinExistence type="predicted"/>
<organism evidence="1 2">
    <name type="scientific">Spiroplasma sabaudiense Ar-1343</name>
    <dbReference type="NCBI Taxonomy" id="1276257"/>
    <lineage>
        <taxon>Bacteria</taxon>
        <taxon>Bacillati</taxon>
        <taxon>Mycoplasmatota</taxon>
        <taxon>Mollicutes</taxon>
        <taxon>Entomoplasmatales</taxon>
        <taxon>Spiroplasmataceae</taxon>
        <taxon>Spiroplasma</taxon>
    </lineage>
</organism>
<protein>
    <submittedName>
        <fullName evidence="1">Uncharacterized protein</fullName>
    </submittedName>
</protein>
<evidence type="ECO:0000313" key="1">
    <source>
        <dbReference type="EMBL" id="AHI53721.1"/>
    </source>
</evidence>
<dbReference type="PATRIC" id="fig|1276257.3.peg.315"/>